<evidence type="ECO:0000313" key="1">
    <source>
        <dbReference type="Proteomes" id="UP000887581"/>
    </source>
</evidence>
<name>A0A915PZH9_9BILA</name>
<dbReference type="Proteomes" id="UP000887581">
    <property type="component" value="Unplaced"/>
</dbReference>
<organism evidence="1 2">
    <name type="scientific">Setaria digitata</name>
    <dbReference type="NCBI Taxonomy" id="48799"/>
    <lineage>
        <taxon>Eukaryota</taxon>
        <taxon>Metazoa</taxon>
        <taxon>Ecdysozoa</taxon>
        <taxon>Nematoda</taxon>
        <taxon>Chromadorea</taxon>
        <taxon>Rhabditida</taxon>
        <taxon>Spirurina</taxon>
        <taxon>Spiruromorpha</taxon>
        <taxon>Filarioidea</taxon>
        <taxon>Setariidae</taxon>
        <taxon>Setaria</taxon>
    </lineage>
</organism>
<dbReference type="WBParaSite" id="sdigi.contig390.g7977.t1">
    <property type="protein sequence ID" value="sdigi.contig390.g7977.t1"/>
    <property type="gene ID" value="sdigi.contig390.g7977"/>
</dbReference>
<protein>
    <submittedName>
        <fullName evidence="2">Uncharacterized protein</fullName>
    </submittedName>
</protein>
<proteinExistence type="predicted"/>
<evidence type="ECO:0000313" key="2">
    <source>
        <dbReference type="WBParaSite" id="sdigi.contig390.g7977.t1"/>
    </source>
</evidence>
<accession>A0A915PZH9</accession>
<sequence length="76" mass="8176">MSRFGEFSGTGEQDGVGMIVSRVPSELWLAGKLSSQMVEFSGATTSNPPQQNQKPASVSAHFTFTYLVLPTDNILP</sequence>
<dbReference type="AlphaFoldDB" id="A0A915PZH9"/>
<reference evidence="2" key="1">
    <citation type="submission" date="2022-11" db="UniProtKB">
        <authorList>
            <consortium name="WormBaseParasite"/>
        </authorList>
    </citation>
    <scope>IDENTIFICATION</scope>
</reference>
<keyword evidence="1" id="KW-1185">Reference proteome</keyword>